<evidence type="ECO:0000256" key="5">
    <source>
        <dbReference type="ARBA" id="ARBA00022989"/>
    </source>
</evidence>
<reference evidence="9 10" key="1">
    <citation type="submission" date="2019-03" db="EMBL/GenBank/DDBJ databases">
        <title>Genomic Encyclopedia of Type Strains, Phase IV (KMG-IV): sequencing the most valuable type-strain genomes for metagenomic binning, comparative biology and taxonomic classification.</title>
        <authorList>
            <person name="Goeker M."/>
        </authorList>
    </citation>
    <scope>NUCLEOTIDE SEQUENCE [LARGE SCALE GENOMIC DNA]</scope>
    <source>
        <strain evidence="9 10">DSM 9035</strain>
    </source>
</reference>
<comment type="caution">
    <text evidence="7">Lacks conserved residue(s) required for the propagation of feature annotation.</text>
</comment>
<feature type="transmembrane region" description="Helical" evidence="7">
    <location>
        <begin position="182"/>
        <end position="207"/>
    </location>
</feature>
<proteinExistence type="inferred from homology"/>
<evidence type="ECO:0000313" key="10">
    <source>
        <dbReference type="Proteomes" id="UP000294664"/>
    </source>
</evidence>
<feature type="domain" description="TRAP C4-dicarboxylate transport system permease DctM subunit" evidence="8">
    <location>
        <begin position="21"/>
        <end position="430"/>
    </location>
</feature>
<keyword evidence="5 7" id="KW-1133">Transmembrane helix</keyword>
<feature type="transmembrane region" description="Helical" evidence="7">
    <location>
        <begin position="142"/>
        <end position="162"/>
    </location>
</feature>
<feature type="transmembrane region" description="Helical" evidence="7">
    <location>
        <begin position="228"/>
        <end position="249"/>
    </location>
</feature>
<dbReference type="InterPro" id="IPR004681">
    <property type="entry name" value="TRAP_DctM"/>
</dbReference>
<evidence type="ECO:0000313" key="9">
    <source>
        <dbReference type="EMBL" id="TCT03909.1"/>
    </source>
</evidence>
<comment type="subcellular location">
    <subcellularLocation>
        <location evidence="1 7">Cell inner membrane</location>
        <topology evidence="1 7">Multi-pass membrane protein</topology>
    </subcellularLocation>
</comment>
<dbReference type="InterPro" id="IPR010656">
    <property type="entry name" value="DctM"/>
</dbReference>
<dbReference type="Pfam" id="PF06808">
    <property type="entry name" value="DctM"/>
    <property type="match status" value="1"/>
</dbReference>
<comment type="subunit">
    <text evidence="7">The complex comprises the extracytoplasmic solute receptor protein and the two transmembrane proteins.</text>
</comment>
<evidence type="ECO:0000256" key="6">
    <source>
        <dbReference type="ARBA" id="ARBA00023136"/>
    </source>
</evidence>
<evidence type="ECO:0000256" key="2">
    <source>
        <dbReference type="ARBA" id="ARBA00022475"/>
    </source>
</evidence>
<feature type="transmembrane region" description="Helical" evidence="7">
    <location>
        <begin position="67"/>
        <end position="87"/>
    </location>
</feature>
<feature type="transmembrane region" description="Helical" evidence="7">
    <location>
        <begin position="411"/>
        <end position="432"/>
    </location>
</feature>
<comment type="function">
    <text evidence="7">Part of the tripartite ATP-independent periplasmic (TRAP) transport system.</text>
</comment>
<evidence type="ECO:0000256" key="3">
    <source>
        <dbReference type="ARBA" id="ARBA00022519"/>
    </source>
</evidence>
<comment type="similarity">
    <text evidence="7">Belongs to the TRAP transporter large permease family.</text>
</comment>
<organism evidence="9 10">
    <name type="scientific">Aquabacter spiritensis</name>
    <dbReference type="NCBI Taxonomy" id="933073"/>
    <lineage>
        <taxon>Bacteria</taxon>
        <taxon>Pseudomonadati</taxon>
        <taxon>Pseudomonadota</taxon>
        <taxon>Alphaproteobacteria</taxon>
        <taxon>Hyphomicrobiales</taxon>
        <taxon>Xanthobacteraceae</taxon>
        <taxon>Aquabacter</taxon>
    </lineage>
</organism>
<feature type="transmembrane region" description="Helical" evidence="7">
    <location>
        <begin position="373"/>
        <end position="399"/>
    </location>
</feature>
<name>A0A4R3LW25_9HYPH</name>
<evidence type="ECO:0000256" key="1">
    <source>
        <dbReference type="ARBA" id="ARBA00004429"/>
    </source>
</evidence>
<evidence type="ECO:0000259" key="8">
    <source>
        <dbReference type="Pfam" id="PF06808"/>
    </source>
</evidence>
<evidence type="ECO:0000256" key="4">
    <source>
        <dbReference type="ARBA" id="ARBA00022692"/>
    </source>
</evidence>
<keyword evidence="6 7" id="KW-0472">Membrane</keyword>
<feature type="transmembrane region" description="Helical" evidence="7">
    <location>
        <begin position="107"/>
        <end position="130"/>
    </location>
</feature>
<dbReference type="Proteomes" id="UP000294664">
    <property type="component" value="Unassembled WGS sequence"/>
</dbReference>
<protein>
    <recommendedName>
        <fullName evidence="7">TRAP transporter large permease protein</fullName>
    </recommendedName>
</protein>
<dbReference type="PANTHER" id="PTHR33362">
    <property type="entry name" value="SIALIC ACID TRAP TRANSPORTER PERMEASE PROTEIN SIAT-RELATED"/>
    <property type="match status" value="1"/>
</dbReference>
<evidence type="ECO:0000256" key="7">
    <source>
        <dbReference type="RuleBase" id="RU369079"/>
    </source>
</evidence>
<dbReference type="EMBL" id="SMAI01000008">
    <property type="protein sequence ID" value="TCT03909.1"/>
    <property type="molecule type" value="Genomic_DNA"/>
</dbReference>
<dbReference type="GO" id="GO:0005886">
    <property type="term" value="C:plasma membrane"/>
    <property type="evidence" value="ECO:0007669"/>
    <property type="project" value="UniProtKB-SubCell"/>
</dbReference>
<keyword evidence="3 7" id="KW-0997">Cell inner membrane</keyword>
<keyword evidence="2" id="KW-1003">Cell membrane</keyword>
<feature type="transmembrane region" description="Helical" evidence="7">
    <location>
        <begin position="20"/>
        <end position="46"/>
    </location>
</feature>
<keyword evidence="10" id="KW-1185">Reference proteome</keyword>
<dbReference type="PIRSF" id="PIRSF006066">
    <property type="entry name" value="HI0050"/>
    <property type="match status" value="1"/>
</dbReference>
<accession>A0A4R3LW25</accession>
<dbReference type="PANTHER" id="PTHR33362:SF2">
    <property type="entry name" value="TRAP TRANSPORTER LARGE PERMEASE PROTEIN"/>
    <property type="match status" value="1"/>
</dbReference>
<gene>
    <name evidence="9" type="ORF">EDC64_10875</name>
</gene>
<comment type="caution">
    <text evidence="9">The sequence shown here is derived from an EMBL/GenBank/DDBJ whole genome shotgun (WGS) entry which is preliminary data.</text>
</comment>
<dbReference type="GO" id="GO:0022857">
    <property type="term" value="F:transmembrane transporter activity"/>
    <property type="evidence" value="ECO:0007669"/>
    <property type="project" value="UniProtKB-UniRule"/>
</dbReference>
<dbReference type="AlphaFoldDB" id="A0A4R3LW25"/>
<feature type="transmembrane region" description="Helical" evidence="7">
    <location>
        <begin position="328"/>
        <end position="345"/>
    </location>
</feature>
<dbReference type="NCBIfam" id="TIGR00786">
    <property type="entry name" value="dctM"/>
    <property type="match status" value="1"/>
</dbReference>
<sequence>MPRPLWWSNEPKVRAVSLAIFAAFIGLAVLGMPLAFALGAAALGVLMAGNIDLNMLPQRMMHSVNAFPLMAIPFFMIAGELMIRGGLAERLIELANAFVGRIAGGLAQVTILAGAGMAAVSGAAVADASALASVLTRQLARVYGIGFSAAVISAAALLGPIIPPSNAMIVYAYMAGSGVSVAALFMAGVVPGLILTAGMMLLTRWIAQKRNYPLAGEPVTLKRMARELVRSWSILLMPVVVIGGIVAGAFTATEGGAIAVVYALLIGLFVTRRLKLSDIPACLLHAAIITAVVGALIAFASAVTFLLTIDLLPIKLTRLMRDITSDPLMFNLLVALILFVVGMFLESNAAYIMLVPLFHPLAVSYGLDPLHFSFLFVFNLVLGSLTPPVGIILFVVCGVARVSMGEIMRHLWPYIAFGYALLFALMLFPPLVTALPRALGY</sequence>
<feature type="transmembrane region" description="Helical" evidence="7">
    <location>
        <begin position="283"/>
        <end position="308"/>
    </location>
</feature>
<keyword evidence="4 7" id="KW-0812">Transmembrane</keyword>
<keyword evidence="7" id="KW-0813">Transport</keyword>